<dbReference type="EMBL" id="HBKR01014538">
    <property type="protein sequence ID" value="CAE2301830.1"/>
    <property type="molecule type" value="Transcribed_RNA"/>
</dbReference>
<gene>
    <name evidence="2" type="ORF">NAES01612_LOCUS9629</name>
    <name evidence="3" type="ORF">NAES01612_LOCUS9630</name>
</gene>
<evidence type="ECO:0000313" key="3">
    <source>
        <dbReference type="EMBL" id="CAE2301832.1"/>
    </source>
</evidence>
<feature type="region of interest" description="Disordered" evidence="1">
    <location>
        <begin position="310"/>
        <end position="355"/>
    </location>
</feature>
<accession>A0A6U2YVA9</accession>
<feature type="compositionally biased region" description="Low complexity" evidence="1">
    <location>
        <begin position="337"/>
        <end position="346"/>
    </location>
</feature>
<dbReference type="EMBL" id="HBKR01014539">
    <property type="protein sequence ID" value="CAE2301832.1"/>
    <property type="molecule type" value="Transcribed_RNA"/>
</dbReference>
<evidence type="ECO:0000256" key="1">
    <source>
        <dbReference type="SAM" id="MobiDB-lite"/>
    </source>
</evidence>
<sequence length="355" mass="38973">MLGPAPHHVRPESGASGMCLVGDENLPHFREVDKFLAELSSRDQGDLQQVCSVLCGKEFFVGLAEIQCNRGFMPNVDVNAILSGVASLMATRNLLSELTNENFDCLASFFSSVSFEKTAALDSLCELMKKLKHRSKSLSFFCQDQQVTFFQMLTHCPELNDAPFLLPGLRTLLQITTVQDYTTLHTTLSVLTHTEKKAVLNLLQTHHLPLLYQFRRVLCPSSCPLPSPLPKLPSPRVSQPGPPHPFPTPSPTLSPTPSPAPFPAPSPPVPTSHPLPFSPFIQKSSQSSYLLFPHTQSPIPSPLYQVTSAPAFPPSSPSPLFVPLHPSPPPTNPPRPLFSFPFRSCPDSTHQQAQF</sequence>
<evidence type="ECO:0000313" key="2">
    <source>
        <dbReference type="EMBL" id="CAE2301830.1"/>
    </source>
</evidence>
<proteinExistence type="predicted"/>
<feature type="region of interest" description="Disordered" evidence="1">
    <location>
        <begin position="230"/>
        <end position="277"/>
    </location>
</feature>
<reference evidence="3" key="1">
    <citation type="submission" date="2021-01" db="EMBL/GenBank/DDBJ databases">
        <authorList>
            <person name="Corre E."/>
            <person name="Pelletier E."/>
            <person name="Niang G."/>
            <person name="Scheremetjew M."/>
            <person name="Finn R."/>
            <person name="Kale V."/>
            <person name="Holt S."/>
            <person name="Cochrane G."/>
            <person name="Meng A."/>
            <person name="Brown T."/>
            <person name="Cohen L."/>
        </authorList>
    </citation>
    <scope>NUCLEOTIDE SEQUENCE</scope>
    <source>
        <strain evidence="3">SoJaBio B1-5/56/2</strain>
    </source>
</reference>
<protein>
    <submittedName>
        <fullName evidence="3">Uncharacterized protein</fullName>
    </submittedName>
</protein>
<feature type="compositionally biased region" description="Pro residues" evidence="1">
    <location>
        <begin position="325"/>
        <end position="336"/>
    </location>
</feature>
<organism evidence="3">
    <name type="scientific">Paramoeba aestuarina</name>
    <dbReference type="NCBI Taxonomy" id="180227"/>
    <lineage>
        <taxon>Eukaryota</taxon>
        <taxon>Amoebozoa</taxon>
        <taxon>Discosea</taxon>
        <taxon>Flabellinia</taxon>
        <taxon>Dactylopodida</taxon>
        <taxon>Paramoebidae</taxon>
        <taxon>Paramoeba</taxon>
    </lineage>
</organism>
<feature type="compositionally biased region" description="Pro residues" evidence="1">
    <location>
        <begin position="240"/>
        <end position="277"/>
    </location>
</feature>
<name>A0A6U2YVA9_9EUKA</name>
<dbReference type="AlphaFoldDB" id="A0A6U2YVA9"/>